<feature type="non-terminal residue" evidence="4">
    <location>
        <position position="235"/>
    </location>
</feature>
<dbReference type="Pfam" id="PF00586">
    <property type="entry name" value="AIRS"/>
    <property type="match status" value="1"/>
</dbReference>
<dbReference type="GO" id="GO:0005829">
    <property type="term" value="C:cytosol"/>
    <property type="evidence" value="ECO:0007669"/>
    <property type="project" value="TreeGrafter"/>
</dbReference>
<dbReference type="CDD" id="cd02196">
    <property type="entry name" value="PurM"/>
    <property type="match status" value="1"/>
</dbReference>
<reference evidence="4 5" key="1">
    <citation type="submission" date="2020-03" db="EMBL/GenBank/DDBJ databases">
        <title>Metabolic flexibility allows generalist bacteria to become dominant in a frequently disturbed ecosystem.</title>
        <authorList>
            <person name="Chen Y.-J."/>
            <person name="Leung P.M."/>
            <person name="Bay S.K."/>
            <person name="Hugenholtz P."/>
            <person name="Kessler A.J."/>
            <person name="Shelley G."/>
            <person name="Waite D.W."/>
            <person name="Cook P.L."/>
            <person name="Greening C."/>
        </authorList>
    </citation>
    <scope>NUCLEOTIDE SEQUENCE [LARGE SCALE GENOMIC DNA]</scope>
    <source>
        <strain evidence="4">SS_bin_28</strain>
    </source>
</reference>
<organism evidence="4 5">
    <name type="scientific">Eiseniibacteriota bacterium</name>
    <dbReference type="NCBI Taxonomy" id="2212470"/>
    <lineage>
        <taxon>Bacteria</taxon>
        <taxon>Candidatus Eiseniibacteriota</taxon>
    </lineage>
</organism>
<keyword evidence="4" id="KW-0436">Ligase</keyword>
<evidence type="ECO:0000259" key="3">
    <source>
        <dbReference type="Pfam" id="PF00586"/>
    </source>
</evidence>
<dbReference type="EMBL" id="JABDJR010000061">
    <property type="protein sequence ID" value="NNF05483.1"/>
    <property type="molecule type" value="Genomic_DNA"/>
</dbReference>
<accession>A0A7Y2H1B7</accession>
<dbReference type="InterPro" id="IPR036921">
    <property type="entry name" value="PurM-like_N_sf"/>
</dbReference>
<dbReference type="InterPro" id="IPR004733">
    <property type="entry name" value="PurM_cligase"/>
</dbReference>
<evidence type="ECO:0000313" key="4">
    <source>
        <dbReference type="EMBL" id="NNF05483.1"/>
    </source>
</evidence>
<dbReference type="SUPFAM" id="SSF56042">
    <property type="entry name" value="PurM C-terminal domain-like"/>
    <property type="match status" value="1"/>
</dbReference>
<dbReference type="GO" id="GO:0006189">
    <property type="term" value="P:'de novo' IMP biosynthetic process"/>
    <property type="evidence" value="ECO:0007669"/>
    <property type="project" value="InterPro"/>
</dbReference>
<name>A0A7Y2H1B7_UNCEI</name>
<dbReference type="GO" id="GO:0004637">
    <property type="term" value="F:phosphoribosylamine-glycine ligase activity"/>
    <property type="evidence" value="ECO:0007669"/>
    <property type="project" value="TreeGrafter"/>
</dbReference>
<dbReference type="NCBIfam" id="TIGR00878">
    <property type="entry name" value="purM"/>
    <property type="match status" value="1"/>
</dbReference>
<proteinExistence type="predicted"/>
<feature type="domain" description="PurM-like N-terminal" evidence="3">
    <location>
        <begin position="50"/>
        <end position="158"/>
    </location>
</feature>
<dbReference type="GO" id="GO:0046084">
    <property type="term" value="P:adenine biosynthetic process"/>
    <property type="evidence" value="ECO:0007669"/>
    <property type="project" value="TreeGrafter"/>
</dbReference>
<dbReference type="PANTHER" id="PTHR10520">
    <property type="entry name" value="TRIFUNCTIONAL PURINE BIOSYNTHETIC PROTEIN ADENOSINE-3-RELATED"/>
    <property type="match status" value="1"/>
</dbReference>
<dbReference type="InterPro" id="IPR016188">
    <property type="entry name" value="PurM-like_N"/>
</dbReference>
<gene>
    <name evidence="4" type="primary">purM</name>
    <name evidence="4" type="ORF">HKN21_01860</name>
</gene>
<dbReference type="GO" id="GO:0004641">
    <property type="term" value="F:phosphoribosylformylglycinamidine cyclo-ligase activity"/>
    <property type="evidence" value="ECO:0007669"/>
    <property type="project" value="InterPro"/>
</dbReference>
<evidence type="ECO:0000313" key="5">
    <source>
        <dbReference type="Proteomes" id="UP000547674"/>
    </source>
</evidence>
<evidence type="ECO:0000256" key="1">
    <source>
        <dbReference type="ARBA" id="ARBA00020367"/>
    </source>
</evidence>
<sequence>MRYVDAGVDIAAADEALAKVKETVRSTFGPHVVTDLGNFAGLSTLPGGRPDQLLVTSMDGVGTKIKIAIEMGIFNTVGQDLVNHCVGDIGVHGAEPLLFLDYVGMGKLDQSVVTGVIEGLATACRANGCALIGGETAEMPGVYSPPDFDLVGTIIGTVDRSVYVDGSTIEEGDLLFGIPSTGLHTNGFSLVRRVFEQAQIRYRDQAPFSARTLGEELLEVHRSYLAELRALRPSM</sequence>
<dbReference type="Gene3D" id="3.90.650.10">
    <property type="entry name" value="PurM-like C-terminal domain"/>
    <property type="match status" value="1"/>
</dbReference>
<comment type="caution">
    <text evidence="4">The sequence shown here is derived from an EMBL/GenBank/DDBJ whole genome shotgun (WGS) entry which is preliminary data.</text>
</comment>
<dbReference type="Gene3D" id="3.30.1330.10">
    <property type="entry name" value="PurM-like, N-terminal domain"/>
    <property type="match status" value="1"/>
</dbReference>
<dbReference type="InterPro" id="IPR036676">
    <property type="entry name" value="PurM-like_C_sf"/>
</dbReference>
<dbReference type="PANTHER" id="PTHR10520:SF12">
    <property type="entry name" value="TRIFUNCTIONAL PURINE BIOSYNTHETIC PROTEIN ADENOSINE-3"/>
    <property type="match status" value="1"/>
</dbReference>
<dbReference type="AlphaFoldDB" id="A0A7Y2H1B7"/>
<dbReference type="Proteomes" id="UP000547674">
    <property type="component" value="Unassembled WGS sequence"/>
</dbReference>
<protein>
    <recommendedName>
        <fullName evidence="1">Phosphoribosylformylglycinamidine cyclo-ligase</fullName>
    </recommendedName>
    <alternativeName>
        <fullName evidence="2">AIRS</fullName>
    </alternativeName>
</protein>
<evidence type="ECO:0000256" key="2">
    <source>
        <dbReference type="ARBA" id="ARBA00033093"/>
    </source>
</evidence>
<dbReference type="SUPFAM" id="SSF55326">
    <property type="entry name" value="PurM N-terminal domain-like"/>
    <property type="match status" value="1"/>
</dbReference>